<keyword evidence="2" id="KW-1185">Reference proteome</keyword>
<accession>A0A4R5M9F1</accession>
<evidence type="ECO:0000313" key="2">
    <source>
        <dbReference type="Proteomes" id="UP000295722"/>
    </source>
</evidence>
<name>A0A4R5M9F1_9BURK</name>
<dbReference type="Pfam" id="PF07409">
    <property type="entry name" value="GP46"/>
    <property type="match status" value="1"/>
</dbReference>
<organism evidence="1 2">
    <name type="scientific">Paraburkholderia silviterrae</name>
    <dbReference type="NCBI Taxonomy" id="2528715"/>
    <lineage>
        <taxon>Bacteria</taxon>
        <taxon>Pseudomonadati</taxon>
        <taxon>Pseudomonadota</taxon>
        <taxon>Betaproteobacteria</taxon>
        <taxon>Burkholderiales</taxon>
        <taxon>Burkholderiaceae</taxon>
        <taxon>Paraburkholderia</taxon>
    </lineage>
</organism>
<proteinExistence type="predicted"/>
<dbReference type="EMBL" id="SMRP01000006">
    <property type="protein sequence ID" value="TDG23213.1"/>
    <property type="molecule type" value="Genomic_DNA"/>
</dbReference>
<evidence type="ECO:0008006" key="3">
    <source>
        <dbReference type="Google" id="ProtNLM"/>
    </source>
</evidence>
<evidence type="ECO:0000313" key="1">
    <source>
        <dbReference type="EMBL" id="TDG23213.1"/>
    </source>
</evidence>
<dbReference type="InterPro" id="IPR010877">
    <property type="entry name" value="Phage_Mu_Gp46"/>
</dbReference>
<sequence>MTDTTTVWDVANARGDWALSGVSLLTGSDLQTAYLISIFTDRVAQPGDVIPDGTNDARGWIGDAGAQYPIGSRLWLLERSTKTQQTMNRARTYVNEAVQWLLDDGVVAKHDITLAWVQGAPGTWGIGIWIQAYRPDGTKFPQFNWVWGEFQ</sequence>
<dbReference type="OrthoDB" id="5677166at2"/>
<gene>
    <name evidence="1" type="ORF">EYW47_14870</name>
</gene>
<reference evidence="1 2" key="1">
    <citation type="submission" date="2019-03" db="EMBL/GenBank/DDBJ databases">
        <title>Paraburkholderia sp. 4M-K11, isolated from subtropical forest soil.</title>
        <authorList>
            <person name="Gao Z.-H."/>
            <person name="Qiu L.-H."/>
        </authorList>
    </citation>
    <scope>NUCLEOTIDE SEQUENCE [LARGE SCALE GENOMIC DNA]</scope>
    <source>
        <strain evidence="1 2">4M-K11</strain>
    </source>
</reference>
<comment type="caution">
    <text evidence="1">The sequence shown here is derived from an EMBL/GenBank/DDBJ whole genome shotgun (WGS) entry which is preliminary data.</text>
</comment>
<dbReference type="Proteomes" id="UP000295722">
    <property type="component" value="Unassembled WGS sequence"/>
</dbReference>
<dbReference type="AlphaFoldDB" id="A0A4R5M9F1"/>
<protein>
    <recommendedName>
        <fullName evidence="3">Phage gp46-like protein</fullName>
    </recommendedName>
</protein>
<dbReference type="RefSeq" id="WP_133195584.1">
    <property type="nucleotide sequence ID" value="NZ_JBHUCW010000009.1"/>
</dbReference>